<dbReference type="EMBL" id="MCHY01000009">
    <property type="protein sequence ID" value="RKD23048.1"/>
    <property type="molecule type" value="Genomic_DNA"/>
</dbReference>
<evidence type="ECO:0000313" key="10">
    <source>
        <dbReference type="EMBL" id="RKD23048.1"/>
    </source>
</evidence>
<name>A0A419SGZ1_9BACL</name>
<dbReference type="PANTHER" id="PTHR11103:SF18">
    <property type="entry name" value="SLR1189 PROTEIN"/>
    <property type="match status" value="1"/>
</dbReference>
<evidence type="ECO:0000256" key="7">
    <source>
        <dbReference type="ARBA" id="ARBA00023002"/>
    </source>
</evidence>
<dbReference type="UniPathway" id="UPA00193"/>
<dbReference type="GO" id="GO:0046872">
    <property type="term" value="F:metal ion binding"/>
    <property type="evidence" value="ECO:0007669"/>
    <property type="project" value="UniProtKB-KW"/>
</dbReference>
<dbReference type="CDD" id="cd00537">
    <property type="entry name" value="MTHFR"/>
    <property type="match status" value="1"/>
</dbReference>
<comment type="pathway">
    <text evidence="2">One-carbon metabolism; tetrahydrofolate interconversion.</text>
</comment>
<keyword evidence="8" id="KW-0862">Zinc</keyword>
<accession>A0A419SGZ1</accession>
<comment type="cofactor">
    <cofactor evidence="1">
        <name>FAD</name>
        <dbReference type="ChEBI" id="CHEBI:57692"/>
    </cofactor>
</comment>
<sequence length="617" mass="67990">MKDHLLQYIQKNILIGDGAMGTLLHGYGVPVGACGEEWNLTRPDLIREIHASYLAAGATLIETNTYGANRETLSKYGLEDQVEAINRAAVQLAREAIGDEAYIVGAVGGILGGRKTNFDREKLQYAYDEQINSLLKESLDGIMLETFCNVEEAIIAIEAIKRVSSIPVLCQLSVQDLTRTLDGYPLDEAFGRLLEAGASVVGLNCYNGPANLIRSFEKLNLPEGTLLSAYPNAGLPAYVDGKYEYESSPEYFAESAEKLVELGIRIIGGCCGTTPEHISAVAKRLKGKEPQRVQVNERALRPDRVVIPYPEISSEKTIPQLARERTTVIVELDPPRELDFEPFLDGAAALKEAGVDAITMADNSLAMTRMSNMALGAIVKEKIGVRPLVHMTCRDRNSIGQQSHLMGLHALGIDHLLAITGDPTRCGDLPGASSVYDMTSFELIRMIKQLNEGIGFSGRELKKRSTFTVATAFNPNTRHLHKAVERLEKKLEAGADYIMSQPLYDHDQFAQVAEATAHLDAPMFVGIMPLTGHRNAEFLHNEVPGIQLSDEVRSRMAKFEGDDARKQGVEIALELLETAQRYFNGIYLITPFMRYEMTVELALQAKKGVKEDHLARN</sequence>
<comment type="caution">
    <text evidence="10">The sequence shown here is derived from an EMBL/GenBank/DDBJ whole genome shotgun (WGS) entry which is preliminary data.</text>
</comment>
<keyword evidence="3 8" id="KW-0489">Methyltransferase</keyword>
<feature type="binding site" evidence="8">
    <location>
        <position position="270"/>
    </location>
    <ligand>
        <name>Zn(2+)</name>
        <dbReference type="ChEBI" id="CHEBI:29105"/>
    </ligand>
</feature>
<dbReference type="Gene3D" id="3.20.20.330">
    <property type="entry name" value="Homocysteine-binding-like domain"/>
    <property type="match status" value="1"/>
</dbReference>
<evidence type="ECO:0000256" key="5">
    <source>
        <dbReference type="ARBA" id="ARBA00022679"/>
    </source>
</evidence>
<dbReference type="Pfam" id="PF02219">
    <property type="entry name" value="MTHFR"/>
    <property type="match status" value="1"/>
</dbReference>
<evidence type="ECO:0000256" key="4">
    <source>
        <dbReference type="ARBA" id="ARBA00022630"/>
    </source>
</evidence>
<gene>
    <name evidence="10" type="ORF">BEP19_12545</name>
</gene>
<keyword evidence="4" id="KW-0285">Flavoprotein</keyword>
<reference evidence="10 11" key="1">
    <citation type="submission" date="2016-08" db="EMBL/GenBank/DDBJ databases">
        <title>Novel Firmicute Genomes.</title>
        <authorList>
            <person name="Poppleton D.I."/>
            <person name="Gribaldo S."/>
        </authorList>
    </citation>
    <scope>NUCLEOTIDE SEQUENCE [LARGE SCALE GENOMIC DNA]</scope>
    <source>
        <strain evidence="10 11">RAOx-1</strain>
    </source>
</reference>
<dbReference type="PROSITE" id="PS50970">
    <property type="entry name" value="HCY"/>
    <property type="match status" value="1"/>
</dbReference>
<evidence type="ECO:0000256" key="6">
    <source>
        <dbReference type="ARBA" id="ARBA00022827"/>
    </source>
</evidence>
<dbReference type="OrthoDB" id="9803687at2"/>
<dbReference type="GO" id="GO:0032259">
    <property type="term" value="P:methylation"/>
    <property type="evidence" value="ECO:0007669"/>
    <property type="project" value="UniProtKB-KW"/>
</dbReference>
<dbReference type="Gene3D" id="3.20.20.220">
    <property type="match status" value="1"/>
</dbReference>
<comment type="cofactor">
    <cofactor evidence="8">
        <name>Zn(2+)</name>
        <dbReference type="ChEBI" id="CHEBI:29105"/>
    </cofactor>
</comment>
<keyword evidence="5 8" id="KW-0808">Transferase</keyword>
<dbReference type="GO" id="GO:0008168">
    <property type="term" value="F:methyltransferase activity"/>
    <property type="evidence" value="ECO:0007669"/>
    <property type="project" value="UniProtKB-UniRule"/>
</dbReference>
<dbReference type="GO" id="GO:0035999">
    <property type="term" value="P:tetrahydrofolate interconversion"/>
    <property type="evidence" value="ECO:0007669"/>
    <property type="project" value="UniProtKB-UniPathway"/>
</dbReference>
<keyword evidence="7" id="KW-0560">Oxidoreductase</keyword>
<evidence type="ECO:0000313" key="11">
    <source>
        <dbReference type="Proteomes" id="UP000284219"/>
    </source>
</evidence>
<feature type="domain" description="Hcy-binding" evidence="9">
    <location>
        <begin position="2"/>
        <end position="285"/>
    </location>
</feature>
<dbReference type="AlphaFoldDB" id="A0A419SGZ1"/>
<dbReference type="InterPro" id="IPR029041">
    <property type="entry name" value="FAD-linked_oxidoreductase-like"/>
</dbReference>
<evidence type="ECO:0000259" key="9">
    <source>
        <dbReference type="PROSITE" id="PS50970"/>
    </source>
</evidence>
<dbReference type="InterPro" id="IPR036589">
    <property type="entry name" value="HCY_dom_sf"/>
</dbReference>
<dbReference type="InterPro" id="IPR003171">
    <property type="entry name" value="Mehydrof_redctse-like"/>
</dbReference>
<protein>
    <submittedName>
        <fullName evidence="10">Bifunctional homocysteine S-methyltransferase/methylenetetrahydrofolate reductase</fullName>
    </submittedName>
</protein>
<dbReference type="RefSeq" id="WP_120190538.1">
    <property type="nucleotide sequence ID" value="NZ_MCHY01000009.1"/>
</dbReference>
<dbReference type="GO" id="GO:0004489">
    <property type="term" value="F:methylenetetrahydrofolate reductase [NAD(P)H] activity"/>
    <property type="evidence" value="ECO:0007669"/>
    <property type="project" value="InterPro"/>
</dbReference>
<dbReference type="Pfam" id="PF02574">
    <property type="entry name" value="S-methyl_trans"/>
    <property type="match status" value="1"/>
</dbReference>
<evidence type="ECO:0000256" key="8">
    <source>
        <dbReference type="PROSITE-ProRule" id="PRU00333"/>
    </source>
</evidence>
<feature type="binding site" evidence="8">
    <location>
        <position position="205"/>
    </location>
    <ligand>
        <name>Zn(2+)</name>
        <dbReference type="ChEBI" id="CHEBI:29105"/>
    </ligand>
</feature>
<dbReference type="NCBIfam" id="NF006396">
    <property type="entry name" value="PRK08645.1"/>
    <property type="match status" value="1"/>
</dbReference>
<dbReference type="InterPro" id="IPR003726">
    <property type="entry name" value="HCY_dom"/>
</dbReference>
<dbReference type="GO" id="GO:0006555">
    <property type="term" value="P:methionine metabolic process"/>
    <property type="evidence" value="ECO:0007669"/>
    <property type="project" value="InterPro"/>
</dbReference>
<dbReference type="SUPFAM" id="SSF82282">
    <property type="entry name" value="Homocysteine S-methyltransferase"/>
    <property type="match status" value="1"/>
</dbReference>
<dbReference type="Proteomes" id="UP000284219">
    <property type="component" value="Unassembled WGS sequence"/>
</dbReference>
<feature type="binding site" evidence="8">
    <location>
        <position position="271"/>
    </location>
    <ligand>
        <name>Zn(2+)</name>
        <dbReference type="ChEBI" id="CHEBI:29105"/>
    </ligand>
</feature>
<evidence type="ECO:0000256" key="1">
    <source>
        <dbReference type="ARBA" id="ARBA00001974"/>
    </source>
</evidence>
<evidence type="ECO:0000256" key="3">
    <source>
        <dbReference type="ARBA" id="ARBA00022603"/>
    </source>
</evidence>
<organism evidence="10 11">
    <name type="scientific">Ammoniphilus oxalaticus</name>
    <dbReference type="NCBI Taxonomy" id="66863"/>
    <lineage>
        <taxon>Bacteria</taxon>
        <taxon>Bacillati</taxon>
        <taxon>Bacillota</taxon>
        <taxon>Bacilli</taxon>
        <taxon>Bacillales</taxon>
        <taxon>Paenibacillaceae</taxon>
        <taxon>Aneurinibacillus group</taxon>
        <taxon>Ammoniphilus</taxon>
    </lineage>
</organism>
<keyword evidence="11" id="KW-1185">Reference proteome</keyword>
<dbReference type="PANTHER" id="PTHR11103">
    <property type="entry name" value="SLR1189 PROTEIN"/>
    <property type="match status" value="1"/>
</dbReference>
<keyword evidence="8" id="KW-0479">Metal-binding</keyword>
<proteinExistence type="predicted"/>
<keyword evidence="6" id="KW-0274">FAD</keyword>
<dbReference type="SUPFAM" id="SSF51730">
    <property type="entry name" value="FAD-linked oxidoreductase"/>
    <property type="match status" value="1"/>
</dbReference>
<evidence type="ECO:0000256" key="2">
    <source>
        <dbReference type="ARBA" id="ARBA00004777"/>
    </source>
</evidence>